<reference evidence="4 5" key="2">
    <citation type="submission" date="2021-03" db="EMBL/GenBank/DDBJ databases">
        <title>Genomic Encyclopedia of Type Strains, Phase IV (KMG-IV): sequencing the most valuable type-strain genomes for metagenomic binning, comparative biology and taxonomic classification.</title>
        <authorList>
            <person name="Goeker M."/>
        </authorList>
    </citation>
    <scope>NUCLEOTIDE SEQUENCE [LARGE SCALE GENOMIC DNA]</scope>
    <source>
        <strain evidence="4 5">DSM 41954</strain>
    </source>
</reference>
<feature type="domain" description="BD-FAE-like" evidence="2">
    <location>
        <begin position="55"/>
        <end position="265"/>
    </location>
</feature>
<dbReference type="InterPro" id="IPR029058">
    <property type="entry name" value="AB_hydrolase_fold"/>
</dbReference>
<dbReference type="HOGENOM" id="CLU_012494_4_0_11"/>
<accession>A0A060ZB56</accession>
<dbReference type="GO" id="GO:0016787">
    <property type="term" value="F:hydrolase activity"/>
    <property type="evidence" value="ECO:0007669"/>
    <property type="project" value="UniProtKB-KW"/>
</dbReference>
<evidence type="ECO:0000313" key="4">
    <source>
        <dbReference type="EMBL" id="MBP2068554.1"/>
    </source>
</evidence>
<dbReference type="InterPro" id="IPR049492">
    <property type="entry name" value="BD-FAE-like_dom"/>
</dbReference>
<keyword evidence="1" id="KW-0378">Hydrolase</keyword>
<dbReference type="Pfam" id="PF20434">
    <property type="entry name" value="BD-FAE"/>
    <property type="match status" value="1"/>
</dbReference>
<organism evidence="3">
    <name type="scientific">Streptomyces iranensis</name>
    <dbReference type="NCBI Taxonomy" id="576784"/>
    <lineage>
        <taxon>Bacteria</taxon>
        <taxon>Bacillati</taxon>
        <taxon>Actinomycetota</taxon>
        <taxon>Actinomycetes</taxon>
        <taxon>Kitasatosporales</taxon>
        <taxon>Streptomycetaceae</taxon>
        <taxon>Streptomyces</taxon>
        <taxon>Streptomyces violaceusniger group</taxon>
    </lineage>
</organism>
<evidence type="ECO:0000313" key="3">
    <source>
        <dbReference type="EMBL" id="CDR01308.1"/>
    </source>
</evidence>
<dbReference type="GeneID" id="32467450"/>
<evidence type="ECO:0000256" key="1">
    <source>
        <dbReference type="ARBA" id="ARBA00022801"/>
    </source>
</evidence>
<dbReference type="EMBL" id="LK022848">
    <property type="protein sequence ID" value="CDR01308.1"/>
    <property type="molecule type" value="Genomic_DNA"/>
</dbReference>
<evidence type="ECO:0000313" key="5">
    <source>
        <dbReference type="Proteomes" id="UP000756710"/>
    </source>
</evidence>
<name>A0A060ZB56_9ACTN</name>
<protein>
    <submittedName>
        <fullName evidence="4">Acetyl esterase/lipase</fullName>
    </submittedName>
    <submittedName>
        <fullName evidence="3">Carboxylesterase type B</fullName>
    </submittedName>
</protein>
<sequence>MTAAPHPSDIVAPMDYTALAPQALTEPTAATLLPATRSYLNIAYATALGWRPLLLDLHVPTTGRGPYPVVIYAHGGSFLGGVKAMGPWHDLPSHGIAVVSVSYRLSGEAHFPEPVEDILAAVRWARANARHYNLDGGRISGWGSSAGAYLVTMAALSGNTPLGRPVGDHLHVSSTLSAVISHYGVADTARLGQDAFDNADEQIQEIENVARQFLGFDPGEDPQRAAMADPIALAADRGEGPPFLILHGESDHRVGLRQSQRLHQGLTETGIVSRLITVPGADHAGPEFTTPERIKEAAEFLFRTWYLPTPRT</sequence>
<dbReference type="AlphaFoldDB" id="A0A060ZB56"/>
<dbReference type="InterPro" id="IPR050300">
    <property type="entry name" value="GDXG_lipolytic_enzyme"/>
</dbReference>
<dbReference type="Gene3D" id="3.40.50.1820">
    <property type="entry name" value="alpha/beta hydrolase"/>
    <property type="match status" value="1"/>
</dbReference>
<dbReference type="Proteomes" id="UP000756710">
    <property type="component" value="Unassembled WGS sequence"/>
</dbReference>
<proteinExistence type="predicted"/>
<dbReference type="PANTHER" id="PTHR48081:SF13">
    <property type="entry name" value="ALPHA_BETA HYDROLASE"/>
    <property type="match status" value="1"/>
</dbReference>
<dbReference type="RefSeq" id="WP_052701091.1">
    <property type="nucleotide sequence ID" value="NZ_BAABDR010000040.1"/>
</dbReference>
<dbReference type="PANTHER" id="PTHR48081">
    <property type="entry name" value="AB HYDROLASE SUPERFAMILY PROTEIN C4A8.06C"/>
    <property type="match status" value="1"/>
</dbReference>
<dbReference type="SUPFAM" id="SSF53474">
    <property type="entry name" value="alpha/beta-Hydrolases"/>
    <property type="match status" value="1"/>
</dbReference>
<dbReference type="EMBL" id="JAGGLR010000044">
    <property type="protein sequence ID" value="MBP2068554.1"/>
    <property type="molecule type" value="Genomic_DNA"/>
</dbReference>
<reference evidence="3" key="1">
    <citation type="submission" date="2014-05" db="EMBL/GenBank/DDBJ databases">
        <authorList>
            <person name="Horn Fabian"/>
        </authorList>
    </citation>
    <scope>NUCLEOTIDE SEQUENCE</scope>
</reference>
<keyword evidence="5" id="KW-1185">Reference proteome</keyword>
<evidence type="ECO:0000259" key="2">
    <source>
        <dbReference type="Pfam" id="PF20434"/>
    </source>
</evidence>
<gene>
    <name evidence="4" type="ORF">J2Z30_009635</name>
    <name evidence="3" type="ORF">SIRAN272</name>
</gene>